<evidence type="ECO:0000256" key="5">
    <source>
        <dbReference type="ARBA" id="ARBA00022806"/>
    </source>
</evidence>
<feature type="region of interest" description="Disordered" evidence="9">
    <location>
        <begin position="763"/>
        <end position="791"/>
    </location>
</feature>
<dbReference type="Gene3D" id="1.20.1500.20">
    <property type="match status" value="1"/>
</dbReference>
<dbReference type="eggNOG" id="KOG0948">
    <property type="taxonomic scope" value="Eukaryota"/>
</dbReference>
<keyword evidence="4" id="KW-0378">Hydrolase</keyword>
<dbReference type="Pfam" id="PF00270">
    <property type="entry name" value="DEAD"/>
    <property type="match status" value="1"/>
</dbReference>
<dbReference type="FunFam" id="3.40.50.300:FF:000141">
    <property type="entry name" value="ATP-dependent RNA helicase DOB1"/>
    <property type="match status" value="1"/>
</dbReference>
<keyword evidence="13" id="KW-1185">Reference proteome</keyword>
<feature type="coiled-coil region" evidence="8">
    <location>
        <begin position="896"/>
        <end position="932"/>
    </location>
</feature>
<dbReference type="SMART" id="SM01142">
    <property type="entry name" value="DSHCT"/>
    <property type="match status" value="1"/>
</dbReference>
<keyword evidence="8" id="KW-0175">Coiled coil</keyword>
<dbReference type="OrthoDB" id="64767at2759"/>
<evidence type="ECO:0000256" key="8">
    <source>
        <dbReference type="SAM" id="Coils"/>
    </source>
</evidence>
<sequence>MADLDLDMDVDVDVDALFDAFDEEEHAAARLPPVPLPVPAHAARGKRSHADAHADSDTPMDVDGDDDRDRKRTRRDQLAEAEEDQVEVLDEFSTETEVAVGAVDGEISTPGVGEEIPQRRQQQRPFSKANVSTRHEVVLPARFDKALYTPMKAYTPPPMPDWARQYPFTLDPFQEYSIYCIQRNESVLVAAHTSAGKTVVAEYAIAQALRNKQRVIYTSPIKALSNQKYRELLEDFGDVGLMTGDVTISPNASCLVMTTEILRSMLYRGSEVLREIAWVVYDEIHYMRDKDRGVVWEETLILLPPSVKFVFLSATIPNAKQFAQWIAKIHHQPCHVVYTDYRPTPLQHYVFPAAAAGIHLVVDEKGTFREDNFQKAMAMLANAEDGGGGKGGAAGGKKKKGGAGATGGKEKSDIYKIVKMIMSKNYHPVIVFSFSKKECEALALDMSKLDFNDDAEKSLVNEVFTNAISQLNEDDQQLPQITNIIPLLRRGIGIHHSGLLPILKETIEILFQEGLLKVLFATETFSIGLNMPAKTVVFTKIEKFDGKELRHLTGGEYIQMSGRAGRRGLDDKGIVIMMVDQKIDTDKAKSMIKGEANALYSAFRLGYNMILNLTRVEGVSPEFLIKNSFRQFQNNAKLPQLLKQVADLEDVYADMVVDDEDQVRSYYETRYTLDQYTRDYRDIITHPANALPYMNKGRLVYINANGIEFGWGIVVNWNKRKSPNAAAAAAAAAAGGADGKEQDSAANYVVDVALLVDPATKDDRIENLRPPPASAVVDPKSSSSSSKPPANEELVVAPVSLTAVASVSSVLLKLDALNLRDVDGRRALHRLFWTAKSRLLKKGAIPLVDPVKDMKISDPKFTELLDKLAKYHQLVGTHPMATHPNLRALYDQYAAKLALSEKIRALQAQIRAAEAIQQLDELKARKRVLRRLGFTDDRDVVQTKGRVACEVSSGDPLLLTELLFHGTFNDLTVEQTVALLGVFTFLERSNPNAPKPKLREELAKPLQVLQEMAKRIARVSKEAKLEFNEGEYLESFKPDLMDVVYAWAKGAKFAQICKMTDVFEGSLVRNFRLLEELLKQMTAAAKAIGNQDLVIKFTQGIACIKRDIIFANSLYL</sequence>
<proteinExistence type="inferred from homology"/>
<dbReference type="PANTHER" id="PTHR12131">
    <property type="entry name" value="ATP-DEPENDENT RNA AND DNA HELICASE"/>
    <property type="match status" value="1"/>
</dbReference>
<dbReference type="InterPro" id="IPR012961">
    <property type="entry name" value="Ski2/MTR4_C"/>
</dbReference>
<feature type="domain" description="Helicase C-terminal" evidence="11">
    <location>
        <begin position="413"/>
        <end position="617"/>
    </location>
</feature>
<dbReference type="InterPro" id="IPR016438">
    <property type="entry name" value="SKI2-like"/>
</dbReference>
<evidence type="ECO:0000313" key="13">
    <source>
        <dbReference type="Proteomes" id="UP000054350"/>
    </source>
</evidence>
<keyword evidence="6" id="KW-0067">ATP-binding</keyword>
<feature type="domain" description="Helicase ATP-binding" evidence="10">
    <location>
        <begin position="178"/>
        <end position="334"/>
    </location>
</feature>
<evidence type="ECO:0000259" key="11">
    <source>
        <dbReference type="PROSITE" id="PS51194"/>
    </source>
</evidence>
<feature type="region of interest" description="Disordered" evidence="9">
    <location>
        <begin position="29"/>
        <end position="89"/>
    </location>
</feature>
<dbReference type="Pfam" id="PF21408">
    <property type="entry name" value="MTR4-like_stalk"/>
    <property type="match status" value="1"/>
</dbReference>
<dbReference type="InterPro" id="IPR048392">
    <property type="entry name" value="MTR4-like_stalk"/>
</dbReference>
<dbReference type="SUPFAM" id="SSF52540">
    <property type="entry name" value="P-loop containing nucleoside triphosphate hydrolases"/>
    <property type="match status" value="1"/>
</dbReference>
<dbReference type="InterPro" id="IPR001650">
    <property type="entry name" value="Helicase_C-like"/>
</dbReference>
<evidence type="ECO:0008006" key="14">
    <source>
        <dbReference type="Google" id="ProtNLM"/>
    </source>
</evidence>
<dbReference type="AlphaFoldDB" id="A0A0L0SX62"/>
<keyword evidence="3" id="KW-0547">Nucleotide-binding</keyword>
<feature type="compositionally biased region" description="Basic and acidic residues" evidence="9">
    <location>
        <begin position="67"/>
        <end position="78"/>
    </location>
</feature>
<dbReference type="Pfam" id="PF13234">
    <property type="entry name" value="MTR4_beta-barrel"/>
    <property type="match status" value="1"/>
</dbReference>
<evidence type="ECO:0000313" key="12">
    <source>
        <dbReference type="EMBL" id="KNE66944.1"/>
    </source>
</evidence>
<evidence type="ECO:0000256" key="1">
    <source>
        <dbReference type="ARBA" id="ARBA00004123"/>
    </source>
</evidence>
<name>A0A0L0SX62_ALLM3</name>
<dbReference type="InterPro" id="IPR027417">
    <property type="entry name" value="P-loop_NTPase"/>
</dbReference>
<dbReference type="GO" id="GO:0003724">
    <property type="term" value="F:RNA helicase activity"/>
    <property type="evidence" value="ECO:0007669"/>
    <property type="project" value="InterPro"/>
</dbReference>
<comment type="subcellular location">
    <subcellularLocation>
        <location evidence="1">Nucleus</location>
    </subcellularLocation>
</comment>
<dbReference type="FunFam" id="3.40.50.300:FF:000083">
    <property type="entry name" value="ATP-dependent RNA helicase DOB1"/>
    <property type="match status" value="1"/>
</dbReference>
<dbReference type="GO" id="GO:0005524">
    <property type="term" value="F:ATP binding"/>
    <property type="evidence" value="ECO:0007669"/>
    <property type="project" value="UniProtKB-KW"/>
</dbReference>
<evidence type="ECO:0000256" key="4">
    <source>
        <dbReference type="ARBA" id="ARBA00022801"/>
    </source>
</evidence>
<gene>
    <name evidence="12" type="ORF">AMAG_11419</name>
</gene>
<reference evidence="12 13" key="1">
    <citation type="submission" date="2009-11" db="EMBL/GenBank/DDBJ databases">
        <title>Annotation of Allomyces macrogynus ATCC 38327.</title>
        <authorList>
            <consortium name="The Broad Institute Genome Sequencing Platform"/>
            <person name="Russ C."/>
            <person name="Cuomo C."/>
            <person name="Burger G."/>
            <person name="Gray M.W."/>
            <person name="Holland P.W.H."/>
            <person name="King N."/>
            <person name="Lang F.B.F."/>
            <person name="Roger A.J."/>
            <person name="Ruiz-Trillo I."/>
            <person name="Young S.K."/>
            <person name="Zeng Q."/>
            <person name="Gargeya S."/>
            <person name="Fitzgerald M."/>
            <person name="Haas B."/>
            <person name="Abouelleil A."/>
            <person name="Alvarado L."/>
            <person name="Arachchi H.M."/>
            <person name="Berlin A."/>
            <person name="Chapman S.B."/>
            <person name="Gearin G."/>
            <person name="Goldberg J."/>
            <person name="Griggs A."/>
            <person name="Gujja S."/>
            <person name="Hansen M."/>
            <person name="Heiman D."/>
            <person name="Howarth C."/>
            <person name="Larimer J."/>
            <person name="Lui A."/>
            <person name="MacDonald P.J.P."/>
            <person name="McCowen C."/>
            <person name="Montmayeur A."/>
            <person name="Murphy C."/>
            <person name="Neiman D."/>
            <person name="Pearson M."/>
            <person name="Priest M."/>
            <person name="Roberts A."/>
            <person name="Saif S."/>
            <person name="Shea T."/>
            <person name="Sisk P."/>
            <person name="Stolte C."/>
            <person name="Sykes S."/>
            <person name="Wortman J."/>
            <person name="Nusbaum C."/>
            <person name="Birren B."/>
        </authorList>
    </citation>
    <scope>NUCLEOTIDE SEQUENCE [LARGE SCALE GENOMIC DNA]</scope>
    <source>
        <strain evidence="12 13">ATCC 38327</strain>
    </source>
</reference>
<dbReference type="InterPro" id="IPR025696">
    <property type="entry name" value="Beta-barrel_MTR4"/>
</dbReference>
<dbReference type="GO" id="GO:0003723">
    <property type="term" value="F:RNA binding"/>
    <property type="evidence" value="ECO:0007669"/>
    <property type="project" value="InterPro"/>
</dbReference>
<dbReference type="Gene3D" id="2.40.30.300">
    <property type="match status" value="1"/>
</dbReference>
<dbReference type="STRING" id="578462.A0A0L0SX62"/>
<organism evidence="12 13">
    <name type="scientific">Allomyces macrogynus (strain ATCC 38327)</name>
    <name type="common">Allomyces javanicus var. macrogynus</name>
    <dbReference type="NCBI Taxonomy" id="578462"/>
    <lineage>
        <taxon>Eukaryota</taxon>
        <taxon>Fungi</taxon>
        <taxon>Fungi incertae sedis</taxon>
        <taxon>Blastocladiomycota</taxon>
        <taxon>Blastocladiomycetes</taxon>
        <taxon>Blastocladiales</taxon>
        <taxon>Blastocladiaceae</taxon>
        <taxon>Allomyces</taxon>
    </lineage>
</organism>
<dbReference type="InterPro" id="IPR011545">
    <property type="entry name" value="DEAD/DEAH_box_helicase_dom"/>
</dbReference>
<evidence type="ECO:0000256" key="3">
    <source>
        <dbReference type="ARBA" id="ARBA00022741"/>
    </source>
</evidence>
<feature type="compositionally biased region" description="Gly residues" evidence="9">
    <location>
        <begin position="385"/>
        <end position="395"/>
    </location>
</feature>
<dbReference type="OMA" id="IMLKNYN"/>
<comment type="similarity">
    <text evidence="2">Belongs to the helicase family. SKI2 subfamily.</text>
</comment>
<dbReference type="Proteomes" id="UP000054350">
    <property type="component" value="Unassembled WGS sequence"/>
</dbReference>
<keyword evidence="7" id="KW-0539">Nucleus</keyword>
<dbReference type="GO" id="GO:0006401">
    <property type="term" value="P:RNA catabolic process"/>
    <property type="evidence" value="ECO:0007669"/>
    <property type="project" value="InterPro"/>
</dbReference>
<feature type="compositionally biased region" description="Acidic residues" evidence="9">
    <location>
        <begin position="79"/>
        <end position="89"/>
    </location>
</feature>
<dbReference type="FunFam" id="1.10.3380.30:FF:000003">
    <property type="entry name" value="ATP dependent RNA helicase (Dob1)"/>
    <property type="match status" value="1"/>
</dbReference>
<dbReference type="SMART" id="SM00487">
    <property type="entry name" value="DEXDc"/>
    <property type="match status" value="1"/>
</dbReference>
<dbReference type="PROSITE" id="PS51194">
    <property type="entry name" value="HELICASE_CTER"/>
    <property type="match status" value="1"/>
</dbReference>
<evidence type="ECO:0000259" key="10">
    <source>
        <dbReference type="PROSITE" id="PS51192"/>
    </source>
</evidence>
<evidence type="ECO:0000256" key="2">
    <source>
        <dbReference type="ARBA" id="ARBA00010140"/>
    </source>
</evidence>
<dbReference type="GO" id="GO:0016787">
    <property type="term" value="F:hydrolase activity"/>
    <property type="evidence" value="ECO:0007669"/>
    <property type="project" value="UniProtKB-KW"/>
</dbReference>
<evidence type="ECO:0000256" key="6">
    <source>
        <dbReference type="ARBA" id="ARBA00022840"/>
    </source>
</evidence>
<dbReference type="GO" id="GO:0005634">
    <property type="term" value="C:nucleus"/>
    <property type="evidence" value="ECO:0007669"/>
    <property type="project" value="UniProtKB-SubCell"/>
</dbReference>
<dbReference type="PIRSF" id="PIRSF005198">
    <property type="entry name" value="Antiviral_helicase_SKI2"/>
    <property type="match status" value="1"/>
</dbReference>
<dbReference type="Pfam" id="PF08148">
    <property type="entry name" value="DSHCT"/>
    <property type="match status" value="1"/>
</dbReference>
<dbReference type="GO" id="GO:0000460">
    <property type="term" value="P:maturation of 5.8S rRNA"/>
    <property type="evidence" value="ECO:0007669"/>
    <property type="project" value="TreeGrafter"/>
</dbReference>
<dbReference type="CDD" id="cd18795">
    <property type="entry name" value="SF2_C_Ski2"/>
    <property type="match status" value="1"/>
</dbReference>
<reference evidence="13" key="2">
    <citation type="submission" date="2009-11" db="EMBL/GenBank/DDBJ databases">
        <title>The Genome Sequence of Allomyces macrogynus strain ATCC 38327.</title>
        <authorList>
            <consortium name="The Broad Institute Genome Sequencing Platform"/>
            <person name="Russ C."/>
            <person name="Cuomo C."/>
            <person name="Shea T."/>
            <person name="Young S.K."/>
            <person name="Zeng Q."/>
            <person name="Koehrsen M."/>
            <person name="Haas B."/>
            <person name="Borodovsky M."/>
            <person name="Guigo R."/>
            <person name="Alvarado L."/>
            <person name="Berlin A."/>
            <person name="Borenstein D."/>
            <person name="Chen Z."/>
            <person name="Engels R."/>
            <person name="Freedman E."/>
            <person name="Gellesch M."/>
            <person name="Goldberg J."/>
            <person name="Griggs A."/>
            <person name="Gujja S."/>
            <person name="Heiman D."/>
            <person name="Hepburn T."/>
            <person name="Howarth C."/>
            <person name="Jen D."/>
            <person name="Larson L."/>
            <person name="Lewis B."/>
            <person name="Mehta T."/>
            <person name="Park D."/>
            <person name="Pearson M."/>
            <person name="Roberts A."/>
            <person name="Saif S."/>
            <person name="Shenoy N."/>
            <person name="Sisk P."/>
            <person name="Stolte C."/>
            <person name="Sykes S."/>
            <person name="Walk T."/>
            <person name="White J."/>
            <person name="Yandava C."/>
            <person name="Burger G."/>
            <person name="Gray M.W."/>
            <person name="Holland P.W.H."/>
            <person name="King N."/>
            <person name="Lang F.B.F."/>
            <person name="Roger A.J."/>
            <person name="Ruiz-Trillo I."/>
            <person name="Lander E."/>
            <person name="Nusbaum C."/>
        </authorList>
    </citation>
    <scope>NUCLEOTIDE SEQUENCE [LARGE SCALE GENOMIC DNA]</scope>
    <source>
        <strain evidence="13">ATCC 38327</strain>
    </source>
</reference>
<dbReference type="Gene3D" id="3.40.50.300">
    <property type="entry name" value="P-loop containing nucleotide triphosphate hydrolases"/>
    <property type="match status" value="2"/>
</dbReference>
<dbReference type="InterPro" id="IPR050699">
    <property type="entry name" value="RNA-DNA_Helicase"/>
</dbReference>
<evidence type="ECO:0000256" key="7">
    <source>
        <dbReference type="ARBA" id="ARBA00023242"/>
    </source>
</evidence>
<dbReference type="EMBL" id="GG745351">
    <property type="protein sequence ID" value="KNE66944.1"/>
    <property type="molecule type" value="Genomic_DNA"/>
</dbReference>
<feature type="compositionally biased region" description="Low complexity" evidence="9">
    <location>
        <begin position="774"/>
        <end position="791"/>
    </location>
</feature>
<dbReference type="InterPro" id="IPR014001">
    <property type="entry name" value="Helicase_ATP-bd"/>
</dbReference>
<evidence type="ECO:0000256" key="9">
    <source>
        <dbReference type="SAM" id="MobiDB-lite"/>
    </source>
</evidence>
<feature type="region of interest" description="Disordered" evidence="9">
    <location>
        <begin position="385"/>
        <end position="409"/>
    </location>
</feature>
<dbReference type="Pfam" id="PF00271">
    <property type="entry name" value="Helicase_C"/>
    <property type="match status" value="1"/>
</dbReference>
<dbReference type="CDD" id="cd18024">
    <property type="entry name" value="DEXHc_Mtr4-like"/>
    <property type="match status" value="1"/>
</dbReference>
<protein>
    <recommendedName>
        <fullName evidence="14">ATP-dependent RNA helicase DOB1</fullName>
    </recommendedName>
</protein>
<feature type="region of interest" description="Disordered" evidence="9">
    <location>
        <begin position="107"/>
        <end position="131"/>
    </location>
</feature>
<dbReference type="Gene3D" id="1.10.3380.30">
    <property type="match status" value="1"/>
</dbReference>
<dbReference type="SMART" id="SM00490">
    <property type="entry name" value="HELICc"/>
    <property type="match status" value="1"/>
</dbReference>
<dbReference type="PROSITE" id="PS51192">
    <property type="entry name" value="HELICASE_ATP_BIND_1"/>
    <property type="match status" value="1"/>
</dbReference>
<keyword evidence="5" id="KW-0347">Helicase</keyword>
<dbReference type="VEuPathDB" id="FungiDB:AMAG_11419"/>
<dbReference type="PANTHER" id="PTHR12131:SF7">
    <property type="entry name" value="EXOSOME RNA HELICASE MTR4"/>
    <property type="match status" value="1"/>
</dbReference>
<accession>A0A0L0SX62</accession>